<dbReference type="EMBL" id="DYWV01000317">
    <property type="protein sequence ID" value="HJF41098.1"/>
    <property type="molecule type" value="Genomic_DNA"/>
</dbReference>
<sequence>MENKKFDKEYATSFYDEVLYLRKCGIRYEWVYRNDSGVSVWKYRKTYKLWKALAEMYKNSKYELGEI</sequence>
<dbReference type="Proteomes" id="UP000749320">
    <property type="component" value="Unassembled WGS sequence"/>
</dbReference>
<comment type="caution">
    <text evidence="1">The sequence shown here is derived from an EMBL/GenBank/DDBJ whole genome shotgun (WGS) entry which is preliminary data.</text>
</comment>
<evidence type="ECO:0000313" key="1">
    <source>
        <dbReference type="EMBL" id="HJF41098.1"/>
    </source>
</evidence>
<name>A0A921GC75_9FIRM</name>
<gene>
    <name evidence="1" type="ORF">K8V91_09260</name>
</gene>
<reference evidence="1" key="2">
    <citation type="submission" date="2021-09" db="EMBL/GenBank/DDBJ databases">
        <authorList>
            <person name="Gilroy R."/>
        </authorList>
    </citation>
    <scope>NUCLEOTIDE SEQUENCE</scope>
    <source>
        <strain evidence="1">CHK193-16274</strain>
    </source>
</reference>
<organism evidence="1 2">
    <name type="scientific">Thomasclavelia spiroformis</name>
    <dbReference type="NCBI Taxonomy" id="29348"/>
    <lineage>
        <taxon>Bacteria</taxon>
        <taxon>Bacillati</taxon>
        <taxon>Bacillota</taxon>
        <taxon>Erysipelotrichia</taxon>
        <taxon>Erysipelotrichales</taxon>
        <taxon>Coprobacillaceae</taxon>
        <taxon>Thomasclavelia</taxon>
    </lineage>
</organism>
<protein>
    <submittedName>
        <fullName evidence="1">Uncharacterized protein</fullName>
    </submittedName>
</protein>
<evidence type="ECO:0000313" key="2">
    <source>
        <dbReference type="Proteomes" id="UP000749320"/>
    </source>
</evidence>
<proteinExistence type="predicted"/>
<dbReference type="AlphaFoldDB" id="A0A921GC75"/>
<reference evidence="1" key="1">
    <citation type="journal article" date="2021" name="PeerJ">
        <title>Extensive microbial diversity within the chicken gut microbiome revealed by metagenomics and culture.</title>
        <authorList>
            <person name="Gilroy R."/>
            <person name="Ravi A."/>
            <person name="Getino M."/>
            <person name="Pursley I."/>
            <person name="Horton D.L."/>
            <person name="Alikhan N.F."/>
            <person name="Baker D."/>
            <person name="Gharbi K."/>
            <person name="Hall N."/>
            <person name="Watson M."/>
            <person name="Adriaenssens E.M."/>
            <person name="Foster-Nyarko E."/>
            <person name="Jarju S."/>
            <person name="Secka A."/>
            <person name="Antonio M."/>
            <person name="Oren A."/>
            <person name="Chaudhuri R.R."/>
            <person name="La Ragione R."/>
            <person name="Hildebrand F."/>
            <person name="Pallen M.J."/>
        </authorList>
    </citation>
    <scope>NUCLEOTIDE SEQUENCE</scope>
    <source>
        <strain evidence="1">CHK193-16274</strain>
    </source>
</reference>
<accession>A0A921GC75</accession>